<keyword evidence="1" id="KW-0812">Transmembrane</keyword>
<feature type="transmembrane region" description="Helical" evidence="1">
    <location>
        <begin position="20"/>
        <end position="39"/>
    </location>
</feature>
<organism evidence="4">
    <name type="scientific">Rodentolepis nana</name>
    <name type="common">Dwarf tapeworm</name>
    <name type="synonym">Hymenolepis nana</name>
    <dbReference type="NCBI Taxonomy" id="102285"/>
    <lineage>
        <taxon>Eukaryota</taxon>
        <taxon>Metazoa</taxon>
        <taxon>Spiralia</taxon>
        <taxon>Lophotrochozoa</taxon>
        <taxon>Platyhelminthes</taxon>
        <taxon>Cestoda</taxon>
        <taxon>Eucestoda</taxon>
        <taxon>Cyclophyllidea</taxon>
        <taxon>Hymenolepididae</taxon>
        <taxon>Rodentolepis</taxon>
    </lineage>
</organism>
<dbReference type="Proteomes" id="UP000278807">
    <property type="component" value="Unassembled WGS sequence"/>
</dbReference>
<sequence>MPVLPKLESHTWMKIAFLSSNLYIMIVGILISTFGLSVIKSVGINLADNACVYSFGAINLLFTIFGCIAFFINNIFIGIELLVVLIIFAYSALVATGLLVVLAFKIPGAFCTYFMAEAVALRE</sequence>
<accession>A0A0R3TRV0</accession>
<dbReference type="AlphaFoldDB" id="A0A0R3TRV0"/>
<protein>
    <submittedName>
        <fullName evidence="4">MARVEL domain-containing protein</fullName>
    </submittedName>
</protein>
<reference evidence="2 3" key="2">
    <citation type="submission" date="2018-11" db="EMBL/GenBank/DDBJ databases">
        <authorList>
            <consortium name="Pathogen Informatics"/>
        </authorList>
    </citation>
    <scope>NUCLEOTIDE SEQUENCE [LARGE SCALE GENOMIC DNA]</scope>
</reference>
<evidence type="ECO:0000313" key="3">
    <source>
        <dbReference type="Proteomes" id="UP000278807"/>
    </source>
</evidence>
<dbReference type="EMBL" id="UZAE01012990">
    <property type="protein sequence ID" value="VDO07717.1"/>
    <property type="molecule type" value="Genomic_DNA"/>
</dbReference>
<keyword evidence="3" id="KW-1185">Reference proteome</keyword>
<reference evidence="4" key="1">
    <citation type="submission" date="2017-02" db="UniProtKB">
        <authorList>
            <consortium name="WormBaseParasite"/>
        </authorList>
    </citation>
    <scope>IDENTIFICATION</scope>
</reference>
<name>A0A0R3TRV0_RODNA</name>
<keyword evidence="1" id="KW-0472">Membrane</keyword>
<evidence type="ECO:0000313" key="4">
    <source>
        <dbReference type="WBParaSite" id="HNAJ_0001033901-mRNA-1"/>
    </source>
</evidence>
<feature type="transmembrane region" description="Helical" evidence="1">
    <location>
        <begin position="82"/>
        <end position="104"/>
    </location>
</feature>
<evidence type="ECO:0000256" key="1">
    <source>
        <dbReference type="SAM" id="Phobius"/>
    </source>
</evidence>
<keyword evidence="1" id="KW-1133">Transmembrane helix</keyword>
<gene>
    <name evidence="2" type="ORF">HNAJ_LOCUS10334</name>
</gene>
<feature type="transmembrane region" description="Helical" evidence="1">
    <location>
        <begin position="51"/>
        <end position="76"/>
    </location>
</feature>
<proteinExistence type="predicted"/>
<evidence type="ECO:0000313" key="2">
    <source>
        <dbReference type="EMBL" id="VDO07717.1"/>
    </source>
</evidence>
<dbReference type="WBParaSite" id="HNAJ_0001033901-mRNA-1">
    <property type="protein sequence ID" value="HNAJ_0001033901-mRNA-1"/>
    <property type="gene ID" value="HNAJ_0001033901"/>
</dbReference>